<dbReference type="Gene3D" id="3.30.565.10">
    <property type="entry name" value="Histidine kinase-like ATPase, C-terminal domain"/>
    <property type="match status" value="1"/>
</dbReference>
<feature type="domain" description="Histidine kinase/HSP90-like ATPase" evidence="3">
    <location>
        <begin position="304"/>
        <end position="351"/>
    </location>
</feature>
<keyword evidence="2" id="KW-0472">Membrane</keyword>
<evidence type="ECO:0000256" key="1">
    <source>
        <dbReference type="SAM" id="MobiDB-lite"/>
    </source>
</evidence>
<feature type="transmembrane region" description="Helical" evidence="2">
    <location>
        <begin position="125"/>
        <end position="147"/>
    </location>
</feature>
<keyword evidence="2" id="KW-1133">Transmembrane helix</keyword>
<gene>
    <name evidence="4" type="ORF">UFOPK1581_00208</name>
</gene>
<feature type="transmembrane region" description="Helical" evidence="2">
    <location>
        <begin position="69"/>
        <end position="89"/>
    </location>
</feature>
<organism evidence="4">
    <name type="scientific">freshwater metagenome</name>
    <dbReference type="NCBI Taxonomy" id="449393"/>
    <lineage>
        <taxon>unclassified sequences</taxon>
        <taxon>metagenomes</taxon>
        <taxon>ecological metagenomes</taxon>
    </lineage>
</organism>
<dbReference type="SUPFAM" id="SSF55874">
    <property type="entry name" value="ATPase domain of HSP90 chaperone/DNA topoisomerase II/histidine kinase"/>
    <property type="match status" value="1"/>
</dbReference>
<reference evidence="4" key="1">
    <citation type="submission" date="2020-05" db="EMBL/GenBank/DDBJ databases">
        <authorList>
            <person name="Chiriac C."/>
            <person name="Salcher M."/>
            <person name="Ghai R."/>
            <person name="Kavagutti S V."/>
        </authorList>
    </citation>
    <scope>NUCLEOTIDE SEQUENCE</scope>
</reference>
<accession>A0A6J6CJN1</accession>
<keyword evidence="2" id="KW-0812">Transmembrane</keyword>
<evidence type="ECO:0000256" key="2">
    <source>
        <dbReference type="SAM" id="Phobius"/>
    </source>
</evidence>
<dbReference type="EMBL" id="CAEZTB010000018">
    <property type="protein sequence ID" value="CAB4551494.1"/>
    <property type="molecule type" value="Genomic_DNA"/>
</dbReference>
<proteinExistence type="predicted"/>
<protein>
    <submittedName>
        <fullName evidence="4">Unannotated protein</fullName>
    </submittedName>
</protein>
<evidence type="ECO:0000313" key="4">
    <source>
        <dbReference type="EMBL" id="CAB4551494.1"/>
    </source>
</evidence>
<feature type="transmembrane region" description="Helical" evidence="2">
    <location>
        <begin position="95"/>
        <end position="113"/>
    </location>
</feature>
<feature type="transmembrane region" description="Helical" evidence="2">
    <location>
        <begin position="159"/>
        <end position="180"/>
    </location>
</feature>
<dbReference type="AlphaFoldDB" id="A0A6J6CJN1"/>
<feature type="region of interest" description="Disordered" evidence="1">
    <location>
        <begin position="1"/>
        <end position="22"/>
    </location>
</feature>
<sequence>MSQAKAEVSALRNGNKAETSNQDISKKLRDLVETGLRPISHKIWQENSKASSSLKLSQLAKLAVKKNPFPIGLILIGLAIGLLPINLTAFPLGDALLRTFVMLALTSIILMSAKRLPRESTIGIWGVFLGATVVSTGLSLAAAIAVFGYPLTSRDIPIWIAYFLWQFQLSLFASVVSEVLSSRAEIRKELIQSLGKEQLDSDVRGALGRIRNRELAQYIHGDIQNKLLSFALKFDQDNLSTDDVSKLLDDVDSLFSRAISEYQSVDTADLDQELANLVQRWAGFVNIDQKNSLSNSDLSEQEINSLVQVVSEGVSNAVRHGFAKNLKISIHRSESDNSQIEVTVEDDGLGPRSGKPGLGTELFNATSGTNWALTSGKFGGSVLRARLTTRS</sequence>
<evidence type="ECO:0000259" key="3">
    <source>
        <dbReference type="Pfam" id="PF02518"/>
    </source>
</evidence>
<dbReference type="InterPro" id="IPR003594">
    <property type="entry name" value="HATPase_dom"/>
</dbReference>
<name>A0A6J6CJN1_9ZZZZ</name>
<dbReference type="Pfam" id="PF02518">
    <property type="entry name" value="HATPase_c"/>
    <property type="match status" value="1"/>
</dbReference>
<dbReference type="InterPro" id="IPR036890">
    <property type="entry name" value="HATPase_C_sf"/>
</dbReference>
<dbReference type="CDD" id="cd16936">
    <property type="entry name" value="HATPase_RsbW-like"/>
    <property type="match status" value="1"/>
</dbReference>